<name>A0AAJ8BL97_ASPNG</name>
<dbReference type="RefSeq" id="XP_059599558.1">
    <property type="nucleotide sequence ID" value="XM_059745336.1"/>
</dbReference>
<feature type="compositionally biased region" description="Basic and acidic residues" evidence="1">
    <location>
        <begin position="145"/>
        <end position="154"/>
    </location>
</feature>
<dbReference type="AlphaFoldDB" id="A0AAJ8BL97"/>
<reference evidence="2" key="1">
    <citation type="submission" date="2025-02" db="EMBL/GenBank/DDBJ databases">
        <authorList>
            <consortium name="NCBI Genome Project"/>
        </authorList>
    </citation>
    <scope>NUCLEOTIDE SEQUENCE</scope>
</reference>
<accession>A0AAJ8BL97</accession>
<feature type="region of interest" description="Disordered" evidence="1">
    <location>
        <begin position="120"/>
        <end position="154"/>
    </location>
</feature>
<protein>
    <submittedName>
        <fullName evidence="2">Uncharacterized protein</fullName>
    </submittedName>
</protein>
<organism evidence="2">
    <name type="scientific">Aspergillus niger</name>
    <dbReference type="NCBI Taxonomy" id="5061"/>
    <lineage>
        <taxon>Eukaryota</taxon>
        <taxon>Fungi</taxon>
        <taxon>Dikarya</taxon>
        <taxon>Ascomycota</taxon>
        <taxon>Pezizomycotina</taxon>
        <taxon>Eurotiomycetes</taxon>
        <taxon>Eurotiomycetidae</taxon>
        <taxon>Eurotiales</taxon>
        <taxon>Aspergillaceae</taxon>
        <taxon>Aspergillus</taxon>
        <taxon>Aspergillus subgen. Circumdati</taxon>
    </lineage>
</organism>
<gene>
    <name evidence="2" type="ORF">An16g08310</name>
</gene>
<sequence length="154" mass="16768">MENECSAELSKPVSELGTRVRTAAEMQTARSARWGMWLDGRGTICRHSYSTDFIRGKTGDPKGARIPMEREDAVAKRSSPGMPKPKKCPGRSGYSEKPTYAKPIVAGVSPGGFRGCEMRRTLLASRSHPAPNVSEANWTGPRGTKGRDTTKEIS</sequence>
<proteinExistence type="predicted"/>
<feature type="region of interest" description="Disordered" evidence="1">
    <location>
        <begin position="71"/>
        <end position="98"/>
    </location>
</feature>
<evidence type="ECO:0000313" key="2">
    <source>
        <dbReference type="RefSeq" id="XP_059599558.1"/>
    </source>
</evidence>
<evidence type="ECO:0000256" key="1">
    <source>
        <dbReference type="SAM" id="MobiDB-lite"/>
    </source>
</evidence>
<dbReference type="GeneID" id="84593525"/>
<dbReference type="KEGG" id="ang:An16g08310"/>
<reference evidence="2" key="2">
    <citation type="submission" date="2025-08" db="UniProtKB">
        <authorList>
            <consortium name="RefSeq"/>
        </authorList>
    </citation>
    <scope>IDENTIFICATION</scope>
</reference>